<evidence type="ECO:0000313" key="1">
    <source>
        <dbReference type="EMBL" id="AES68663.1"/>
    </source>
</evidence>
<reference evidence="1 3" key="2">
    <citation type="journal article" date="2014" name="BMC Genomics">
        <title>An improved genome release (version Mt4.0) for the model legume Medicago truncatula.</title>
        <authorList>
            <person name="Tang H."/>
            <person name="Krishnakumar V."/>
            <person name="Bidwell S."/>
            <person name="Rosen B."/>
            <person name="Chan A."/>
            <person name="Zhou S."/>
            <person name="Gentzbittel L."/>
            <person name="Childs K.L."/>
            <person name="Yandell M."/>
            <person name="Gundlach H."/>
            <person name="Mayer K.F."/>
            <person name="Schwartz D.C."/>
            <person name="Town C.D."/>
        </authorList>
    </citation>
    <scope>GENOME REANNOTATION</scope>
    <source>
        <strain evidence="2 3">cv. Jemalong A17</strain>
    </source>
</reference>
<proteinExistence type="predicted"/>
<dbReference type="EMBL" id="CM001219">
    <property type="protein sequence ID" value="AES68663.1"/>
    <property type="molecule type" value="Genomic_DNA"/>
</dbReference>
<reference evidence="1 3" key="1">
    <citation type="journal article" date="2011" name="Nature">
        <title>The Medicago genome provides insight into the evolution of rhizobial symbioses.</title>
        <authorList>
            <person name="Young N.D."/>
            <person name="Debelle F."/>
            <person name="Oldroyd G.E."/>
            <person name="Geurts R."/>
            <person name="Cannon S.B."/>
            <person name="Udvardi M.K."/>
            <person name="Benedito V.A."/>
            <person name="Mayer K.F."/>
            <person name="Gouzy J."/>
            <person name="Schoof H."/>
            <person name="Van de Peer Y."/>
            <person name="Proost S."/>
            <person name="Cook D.R."/>
            <person name="Meyers B.C."/>
            <person name="Spannagl M."/>
            <person name="Cheung F."/>
            <person name="De Mita S."/>
            <person name="Krishnakumar V."/>
            <person name="Gundlach H."/>
            <person name="Zhou S."/>
            <person name="Mudge J."/>
            <person name="Bharti A.K."/>
            <person name="Murray J.D."/>
            <person name="Naoumkina M.A."/>
            <person name="Rosen B."/>
            <person name="Silverstein K.A."/>
            <person name="Tang H."/>
            <person name="Rombauts S."/>
            <person name="Zhao P.X."/>
            <person name="Zhou P."/>
            <person name="Barbe V."/>
            <person name="Bardou P."/>
            <person name="Bechner M."/>
            <person name="Bellec A."/>
            <person name="Berger A."/>
            <person name="Berges H."/>
            <person name="Bidwell S."/>
            <person name="Bisseling T."/>
            <person name="Choisne N."/>
            <person name="Couloux A."/>
            <person name="Denny R."/>
            <person name="Deshpande S."/>
            <person name="Dai X."/>
            <person name="Doyle J.J."/>
            <person name="Dudez A.M."/>
            <person name="Farmer A.D."/>
            <person name="Fouteau S."/>
            <person name="Franken C."/>
            <person name="Gibelin C."/>
            <person name="Gish J."/>
            <person name="Goldstein S."/>
            <person name="Gonzalez A.J."/>
            <person name="Green P.J."/>
            <person name="Hallab A."/>
            <person name="Hartog M."/>
            <person name="Hua A."/>
            <person name="Humphray S.J."/>
            <person name="Jeong D.H."/>
            <person name="Jing Y."/>
            <person name="Jocker A."/>
            <person name="Kenton S.M."/>
            <person name="Kim D.J."/>
            <person name="Klee K."/>
            <person name="Lai H."/>
            <person name="Lang C."/>
            <person name="Lin S."/>
            <person name="Macmil S.L."/>
            <person name="Magdelenat G."/>
            <person name="Matthews L."/>
            <person name="McCorrison J."/>
            <person name="Monaghan E.L."/>
            <person name="Mun J.H."/>
            <person name="Najar F.Z."/>
            <person name="Nicholson C."/>
            <person name="Noirot C."/>
            <person name="O'Bleness M."/>
            <person name="Paule C.R."/>
            <person name="Poulain J."/>
            <person name="Prion F."/>
            <person name="Qin B."/>
            <person name="Qu C."/>
            <person name="Retzel E.F."/>
            <person name="Riddle C."/>
            <person name="Sallet E."/>
            <person name="Samain S."/>
            <person name="Samson N."/>
            <person name="Sanders I."/>
            <person name="Saurat O."/>
            <person name="Scarpelli C."/>
            <person name="Schiex T."/>
            <person name="Segurens B."/>
            <person name="Severin A.J."/>
            <person name="Sherrier D.J."/>
            <person name="Shi R."/>
            <person name="Sims S."/>
            <person name="Singer S.R."/>
            <person name="Sinharoy S."/>
            <person name="Sterck L."/>
            <person name="Viollet A."/>
            <person name="Wang B.B."/>
            <person name="Wang K."/>
            <person name="Wang M."/>
            <person name="Wang X."/>
            <person name="Warfsmann J."/>
            <person name="Weissenbach J."/>
            <person name="White D.D."/>
            <person name="White J.D."/>
            <person name="Wiley G.B."/>
            <person name="Wincker P."/>
            <person name="Xing Y."/>
            <person name="Yang L."/>
            <person name="Yao Z."/>
            <person name="Ying F."/>
            <person name="Zhai J."/>
            <person name="Zhou L."/>
            <person name="Zuber A."/>
            <person name="Denarie J."/>
            <person name="Dixon R.A."/>
            <person name="May G.D."/>
            <person name="Schwartz D.C."/>
            <person name="Rogers J."/>
            <person name="Quetier F."/>
            <person name="Town C.D."/>
            <person name="Roe B.A."/>
        </authorList>
    </citation>
    <scope>NUCLEOTIDE SEQUENCE [LARGE SCALE GENOMIC DNA]</scope>
    <source>
        <strain evidence="1">A17</strain>
        <strain evidence="2 3">cv. Jemalong A17</strain>
    </source>
</reference>
<dbReference type="EnsemblPlants" id="AES68663">
    <property type="protein sequence ID" value="AES68663"/>
    <property type="gene ID" value="MTR_3g011350"/>
</dbReference>
<dbReference type="PaxDb" id="3880-AES68663"/>
<reference evidence="2" key="3">
    <citation type="submission" date="2015-04" db="UniProtKB">
        <authorList>
            <consortium name="EnsemblPlants"/>
        </authorList>
    </citation>
    <scope>IDENTIFICATION</scope>
    <source>
        <strain evidence="2">cv. Jemalong A17</strain>
    </source>
</reference>
<organism evidence="1 3">
    <name type="scientific">Medicago truncatula</name>
    <name type="common">Barrel medic</name>
    <name type="synonym">Medicago tribuloides</name>
    <dbReference type="NCBI Taxonomy" id="3880"/>
    <lineage>
        <taxon>Eukaryota</taxon>
        <taxon>Viridiplantae</taxon>
        <taxon>Streptophyta</taxon>
        <taxon>Embryophyta</taxon>
        <taxon>Tracheophyta</taxon>
        <taxon>Spermatophyta</taxon>
        <taxon>Magnoliopsida</taxon>
        <taxon>eudicotyledons</taxon>
        <taxon>Gunneridae</taxon>
        <taxon>Pentapetalae</taxon>
        <taxon>rosids</taxon>
        <taxon>fabids</taxon>
        <taxon>Fabales</taxon>
        <taxon>Fabaceae</taxon>
        <taxon>Papilionoideae</taxon>
        <taxon>50 kb inversion clade</taxon>
        <taxon>NPAAA clade</taxon>
        <taxon>Hologalegina</taxon>
        <taxon>IRL clade</taxon>
        <taxon>Trifolieae</taxon>
        <taxon>Medicago</taxon>
    </lineage>
</organism>
<keyword evidence="3" id="KW-1185">Reference proteome</keyword>
<sequence>MASGRRANSAWKVKGEGVPESKGPFFSMANNLLARRVRAAKTPQKRDRVKFFVLHRVRVIEGGFFHFCGEITSLNMNLHLSIQSCKVIMTMSS</sequence>
<accession>G7IVT0</accession>
<dbReference type="Proteomes" id="UP000002051">
    <property type="component" value="Chromosome 3"/>
</dbReference>
<name>G7IVT0_MEDTR</name>
<evidence type="ECO:0000313" key="3">
    <source>
        <dbReference type="Proteomes" id="UP000002051"/>
    </source>
</evidence>
<gene>
    <name evidence="1" type="ordered locus">MTR_3g011350</name>
</gene>
<evidence type="ECO:0000313" key="2">
    <source>
        <dbReference type="EnsemblPlants" id="AES68663"/>
    </source>
</evidence>
<dbReference type="AlphaFoldDB" id="G7IVT0"/>
<dbReference type="HOGENOM" id="CLU_2402953_0_0_1"/>
<protein>
    <submittedName>
        <fullName evidence="1 2">Uncharacterized protein</fullName>
    </submittedName>
</protein>